<evidence type="ECO:0000313" key="1">
    <source>
        <dbReference type="EMBL" id="AIY89440.1"/>
    </source>
</evidence>
<evidence type="ECO:0000313" key="2">
    <source>
        <dbReference type="Proteomes" id="UP000030624"/>
    </source>
</evidence>
<reference evidence="1 2" key="1">
    <citation type="journal article" date="2015" name="Appl. Environ. Microbiol.">
        <title>The Geoglobus acetivorans genome: Fe(III) reduction, acetate utilization, autotrophic growth, and degradation of aromatic compounds in a hyperthermophilic archaeon.</title>
        <authorList>
            <person name="Mardanov A.V."/>
            <person name="Slododkina G.B."/>
            <person name="Slobodkin A.I."/>
            <person name="Beletsky A.V."/>
            <person name="Gavrilov S.N."/>
            <person name="Kublanov I.V."/>
            <person name="Bonch-Osmolovskaya E.A."/>
            <person name="Skryabin K.G."/>
            <person name="Ravin N.V."/>
        </authorList>
    </citation>
    <scope>NUCLEOTIDE SEQUENCE [LARGE SCALE GENOMIC DNA]</scope>
    <source>
        <strain evidence="1 2">SBH6</strain>
    </source>
</reference>
<dbReference type="Proteomes" id="UP000030624">
    <property type="component" value="Chromosome"/>
</dbReference>
<accession>A0A0A7GBK8</accession>
<dbReference type="HOGENOM" id="CLU_3263640_0_0_2"/>
<protein>
    <submittedName>
        <fullName evidence="1">Uncharacterized protein</fullName>
    </submittedName>
</protein>
<dbReference type="KEGG" id="gac:GACE_2269"/>
<proteinExistence type="predicted"/>
<sequence>MGNLLVDVAVLTFKVARMCYRNEEVSKGRFALLNIRVLLAF</sequence>
<dbReference type="AlphaFoldDB" id="A0A0A7GBK8"/>
<gene>
    <name evidence="1" type="ORF">GACE_2269</name>
</gene>
<dbReference type="EMBL" id="CP009552">
    <property type="protein sequence ID" value="AIY89440.1"/>
    <property type="molecule type" value="Genomic_DNA"/>
</dbReference>
<organism evidence="1 2">
    <name type="scientific">Geoglobus acetivorans</name>
    <dbReference type="NCBI Taxonomy" id="565033"/>
    <lineage>
        <taxon>Archaea</taxon>
        <taxon>Methanobacteriati</taxon>
        <taxon>Methanobacteriota</taxon>
        <taxon>Archaeoglobi</taxon>
        <taxon>Archaeoglobales</taxon>
        <taxon>Archaeoglobaceae</taxon>
        <taxon>Geoglobus</taxon>
    </lineage>
</organism>
<name>A0A0A7GBK8_GEOAI</name>